<dbReference type="CDD" id="cd19920">
    <property type="entry name" value="REC_PA4781-like"/>
    <property type="match status" value="1"/>
</dbReference>
<sequence length="702" mass="78869">MLLFKPEDCLILVVDDVRQNLQVIGEILEVAGYETTFAPSGQQALARVKSAHPDLILLDLMMPEMSGLEVCEILKKDPKFSEIPIIFLTASNEVDNLLQAFKKGANDYITKPFRSEEILVRIEAQLTNQKLKKKLEEKNQELETEIGVRRRTEEALQQAIELANAANRAKSSFLANMSHELRTPLNAILGFTQLLTHSSNLTLEQKNNLGIIYRSGEHLLNLINEILDLSKLENYNDNVPINSTEFILKDMLVELEEMFRLKLREKGLKLDIIVENRVPIAIESDRLKLRQILINLLSNAIKFTPSGGIKLRVNAILDPEKTFLSFEITDTGKGISSEELSKLFQPFVQTETGIAAAEGTGLGLVICRKYVRLLGGEITVSSEPNVGTTFNFQIAVKPVESTDHSGGQTWSPRVLAIAPNQPPYRILVADDQATNRELLTTMLSSVGFEVREATNGQEAVEIYNSFAPHLIWMDLRMPILDGCEATQKIKTNCQGSLPIIIAVTASVFEEDKAAILSAGCDDFLIKPIQESTVFEKISKHLGVSYVYEEMTYILSEKLRSIENQWNNLGKLSTSLICDLEYATLALDDERLNRLVSEIPSECGELEQIIRDCLENFDYHTILEAIKSVKSERFAHSHLSSEWIVQMTQAIYKADASEIQQLIAQLPPQNRTLAEQLEYYLAHLDYQNILRAIAELEEAPPPN</sequence>
<dbReference type="SMART" id="SM00387">
    <property type="entry name" value="HATPase_c"/>
    <property type="match status" value="1"/>
</dbReference>
<dbReference type="InterPro" id="IPR003594">
    <property type="entry name" value="HATPase_dom"/>
</dbReference>
<evidence type="ECO:0000256" key="8">
    <source>
        <dbReference type="SAM" id="Coils"/>
    </source>
</evidence>
<dbReference type="Pfam" id="PF00512">
    <property type="entry name" value="HisKA"/>
    <property type="match status" value="1"/>
</dbReference>
<organism evidence="11 12">
    <name type="scientific">Phormidium pseudopriestleyi FRX01</name>
    <dbReference type="NCBI Taxonomy" id="1759528"/>
    <lineage>
        <taxon>Bacteria</taxon>
        <taxon>Bacillati</taxon>
        <taxon>Cyanobacteriota</taxon>
        <taxon>Cyanophyceae</taxon>
        <taxon>Oscillatoriophycideae</taxon>
        <taxon>Oscillatoriales</taxon>
        <taxon>Oscillatoriaceae</taxon>
        <taxon>Phormidium</taxon>
    </lineage>
</organism>
<dbReference type="InterPro" id="IPR004358">
    <property type="entry name" value="Sig_transdc_His_kin-like_C"/>
</dbReference>
<dbReference type="PRINTS" id="PR00344">
    <property type="entry name" value="BCTRLSENSOR"/>
</dbReference>
<dbReference type="InterPro" id="IPR001789">
    <property type="entry name" value="Sig_transdc_resp-reg_receiver"/>
</dbReference>
<dbReference type="SUPFAM" id="SSF55874">
    <property type="entry name" value="ATPase domain of HSP90 chaperone/DNA topoisomerase II/histidine kinase"/>
    <property type="match status" value="1"/>
</dbReference>
<feature type="domain" description="Response regulatory" evidence="10">
    <location>
        <begin position="425"/>
        <end position="541"/>
    </location>
</feature>
<keyword evidence="5" id="KW-0418">Kinase</keyword>
<evidence type="ECO:0000313" key="11">
    <source>
        <dbReference type="EMBL" id="MBO0350163.1"/>
    </source>
</evidence>
<dbReference type="InterPro" id="IPR036890">
    <property type="entry name" value="HATPase_C_sf"/>
</dbReference>
<gene>
    <name evidence="11" type="ORF">J0895_13780</name>
</gene>
<feature type="domain" description="Response regulatory" evidence="10">
    <location>
        <begin position="10"/>
        <end position="126"/>
    </location>
</feature>
<evidence type="ECO:0000259" key="10">
    <source>
        <dbReference type="PROSITE" id="PS50110"/>
    </source>
</evidence>
<dbReference type="Pfam" id="PF00072">
    <property type="entry name" value="Response_reg"/>
    <property type="match status" value="2"/>
</dbReference>
<evidence type="ECO:0000256" key="6">
    <source>
        <dbReference type="ARBA" id="ARBA00023012"/>
    </source>
</evidence>
<dbReference type="CDD" id="cd16922">
    <property type="entry name" value="HATPase_EvgS-ArcB-TorS-like"/>
    <property type="match status" value="1"/>
</dbReference>
<keyword evidence="3 7" id="KW-0597">Phosphoprotein</keyword>
<dbReference type="InterPro" id="IPR005467">
    <property type="entry name" value="His_kinase_dom"/>
</dbReference>
<evidence type="ECO:0000256" key="4">
    <source>
        <dbReference type="ARBA" id="ARBA00022679"/>
    </source>
</evidence>
<keyword evidence="8" id="KW-0175">Coiled coil</keyword>
<name>A0ABS3FSS0_9CYAN</name>
<keyword evidence="12" id="KW-1185">Reference proteome</keyword>
<dbReference type="SMART" id="SM00388">
    <property type="entry name" value="HisKA"/>
    <property type="match status" value="1"/>
</dbReference>
<dbReference type="EC" id="2.7.13.3" evidence="2"/>
<evidence type="ECO:0000256" key="2">
    <source>
        <dbReference type="ARBA" id="ARBA00012438"/>
    </source>
</evidence>
<dbReference type="PROSITE" id="PS50110">
    <property type="entry name" value="RESPONSE_REGULATORY"/>
    <property type="match status" value="2"/>
</dbReference>
<accession>A0ABS3FSS0</accession>
<keyword evidence="4" id="KW-0808">Transferase</keyword>
<dbReference type="PANTHER" id="PTHR43047:SF72">
    <property type="entry name" value="OSMOSENSING HISTIDINE PROTEIN KINASE SLN1"/>
    <property type="match status" value="1"/>
</dbReference>
<evidence type="ECO:0000259" key="9">
    <source>
        <dbReference type="PROSITE" id="PS50109"/>
    </source>
</evidence>
<dbReference type="InterPro" id="IPR011006">
    <property type="entry name" value="CheY-like_superfamily"/>
</dbReference>
<evidence type="ECO:0000256" key="7">
    <source>
        <dbReference type="PROSITE-ProRule" id="PRU00169"/>
    </source>
</evidence>
<comment type="caution">
    <text evidence="11">The sequence shown here is derived from an EMBL/GenBank/DDBJ whole genome shotgun (WGS) entry which is preliminary data.</text>
</comment>
<dbReference type="InterPro" id="IPR003661">
    <property type="entry name" value="HisK_dim/P_dom"/>
</dbReference>
<evidence type="ECO:0000313" key="12">
    <source>
        <dbReference type="Proteomes" id="UP000664844"/>
    </source>
</evidence>
<dbReference type="SUPFAM" id="SSF47384">
    <property type="entry name" value="Homodimeric domain of signal transducing histidine kinase"/>
    <property type="match status" value="1"/>
</dbReference>
<evidence type="ECO:0000256" key="5">
    <source>
        <dbReference type="ARBA" id="ARBA00022777"/>
    </source>
</evidence>
<dbReference type="PANTHER" id="PTHR43047">
    <property type="entry name" value="TWO-COMPONENT HISTIDINE PROTEIN KINASE"/>
    <property type="match status" value="1"/>
</dbReference>
<dbReference type="SMART" id="SM00448">
    <property type="entry name" value="REC"/>
    <property type="match status" value="2"/>
</dbReference>
<protein>
    <recommendedName>
        <fullName evidence="2">histidine kinase</fullName>
        <ecNumber evidence="2">2.7.13.3</ecNumber>
    </recommendedName>
</protein>
<dbReference type="InterPro" id="IPR036097">
    <property type="entry name" value="HisK_dim/P_sf"/>
</dbReference>
<dbReference type="CDD" id="cd17546">
    <property type="entry name" value="REC_hyHK_CKI1_RcsC-like"/>
    <property type="match status" value="1"/>
</dbReference>
<dbReference type="Proteomes" id="UP000664844">
    <property type="component" value="Unassembled WGS sequence"/>
</dbReference>
<dbReference type="Gene3D" id="3.40.50.2300">
    <property type="match status" value="2"/>
</dbReference>
<evidence type="ECO:0000256" key="1">
    <source>
        <dbReference type="ARBA" id="ARBA00000085"/>
    </source>
</evidence>
<feature type="domain" description="Histidine kinase" evidence="9">
    <location>
        <begin position="176"/>
        <end position="398"/>
    </location>
</feature>
<dbReference type="EMBL" id="JAFLQW010000368">
    <property type="protein sequence ID" value="MBO0350163.1"/>
    <property type="molecule type" value="Genomic_DNA"/>
</dbReference>
<evidence type="ECO:0000256" key="3">
    <source>
        <dbReference type="ARBA" id="ARBA00022553"/>
    </source>
</evidence>
<dbReference type="CDD" id="cd00082">
    <property type="entry name" value="HisKA"/>
    <property type="match status" value="1"/>
</dbReference>
<comment type="catalytic activity">
    <reaction evidence="1">
        <text>ATP + protein L-histidine = ADP + protein N-phospho-L-histidine.</text>
        <dbReference type="EC" id="2.7.13.3"/>
    </reaction>
</comment>
<dbReference type="RefSeq" id="WP_207088654.1">
    <property type="nucleotide sequence ID" value="NZ_JAFLQW010000368.1"/>
</dbReference>
<dbReference type="Gene3D" id="1.10.287.130">
    <property type="match status" value="1"/>
</dbReference>
<dbReference type="SUPFAM" id="SSF52172">
    <property type="entry name" value="CheY-like"/>
    <property type="match status" value="2"/>
</dbReference>
<feature type="modified residue" description="4-aspartylphosphate" evidence="7">
    <location>
        <position position="474"/>
    </location>
</feature>
<feature type="coiled-coil region" evidence="8">
    <location>
        <begin position="119"/>
        <end position="169"/>
    </location>
</feature>
<dbReference type="Gene3D" id="3.30.565.10">
    <property type="entry name" value="Histidine kinase-like ATPase, C-terminal domain"/>
    <property type="match status" value="1"/>
</dbReference>
<feature type="modified residue" description="4-aspartylphosphate" evidence="7">
    <location>
        <position position="59"/>
    </location>
</feature>
<keyword evidence="6" id="KW-0902">Two-component regulatory system</keyword>
<proteinExistence type="predicted"/>
<reference evidence="11 12" key="1">
    <citation type="submission" date="2021-03" db="EMBL/GenBank/DDBJ databases">
        <title>Metabolic Capacity of the Antarctic Cyanobacterium Phormidium pseudopriestleyi that Sustains Oxygenic Photosynthesis in the Presence of Hydrogen Sulfide.</title>
        <authorList>
            <person name="Lumian J.E."/>
            <person name="Jungblut A.D."/>
            <person name="Dillon M.L."/>
            <person name="Hawes I."/>
            <person name="Doran P.T."/>
            <person name="Mackey T.J."/>
            <person name="Dick G.J."/>
            <person name="Grettenberger C.L."/>
            <person name="Sumner D.Y."/>
        </authorList>
    </citation>
    <scope>NUCLEOTIDE SEQUENCE [LARGE SCALE GENOMIC DNA]</scope>
    <source>
        <strain evidence="11 12">FRX01</strain>
    </source>
</reference>
<dbReference type="Pfam" id="PF02518">
    <property type="entry name" value="HATPase_c"/>
    <property type="match status" value="1"/>
</dbReference>
<dbReference type="PROSITE" id="PS50109">
    <property type="entry name" value="HIS_KIN"/>
    <property type="match status" value="1"/>
</dbReference>